<evidence type="ECO:0000313" key="5">
    <source>
        <dbReference type="Proteomes" id="UP000313066"/>
    </source>
</evidence>
<dbReference type="PANTHER" id="PTHR30055:SF146">
    <property type="entry name" value="HTH-TYPE TRANSCRIPTIONAL DUAL REGULATOR CECR"/>
    <property type="match status" value="1"/>
</dbReference>
<protein>
    <submittedName>
        <fullName evidence="4">TetR family transcriptional regulator</fullName>
    </submittedName>
</protein>
<keyword evidence="1 2" id="KW-0238">DNA-binding</keyword>
<dbReference type="Pfam" id="PF00440">
    <property type="entry name" value="TetR_N"/>
    <property type="match status" value="1"/>
</dbReference>
<dbReference type="PRINTS" id="PR00455">
    <property type="entry name" value="HTHTETR"/>
</dbReference>
<comment type="caution">
    <text evidence="4">The sequence shown here is derived from an EMBL/GenBank/DDBJ whole genome shotgun (WGS) entry which is preliminary data.</text>
</comment>
<accession>A0A5N6BW17</accession>
<feature type="domain" description="HTH tetR-type" evidence="3">
    <location>
        <begin position="6"/>
        <end position="66"/>
    </location>
</feature>
<reference evidence="4 5" key="1">
    <citation type="submission" date="2019-10" db="EMBL/GenBank/DDBJ databases">
        <title>Nonomuraea sp. nov., isolated from Phyllanthus amarus.</title>
        <authorList>
            <person name="Klykleung N."/>
            <person name="Tanasupawat S."/>
        </authorList>
    </citation>
    <scope>NUCLEOTIDE SEQUENCE [LARGE SCALE GENOMIC DNA]</scope>
    <source>
        <strain evidence="4 5">CR1-09</strain>
    </source>
</reference>
<dbReference type="PROSITE" id="PS50977">
    <property type="entry name" value="HTH_TETR_2"/>
    <property type="match status" value="1"/>
</dbReference>
<dbReference type="SUPFAM" id="SSF46689">
    <property type="entry name" value="Homeodomain-like"/>
    <property type="match status" value="1"/>
</dbReference>
<dbReference type="GO" id="GO:0003700">
    <property type="term" value="F:DNA-binding transcription factor activity"/>
    <property type="evidence" value="ECO:0007669"/>
    <property type="project" value="TreeGrafter"/>
</dbReference>
<sequence length="199" mass="21578">MTDAAEAKRDHIVAAALDVFGRYGYRRTSMDLIARAARMSRPAVYLHFKGKEDVFRAVARRFADDIVAAAEAARRSGRPVADRLYDVLVIKVEFFAGAVEAEYRAELFAEAEVVVEDVMASFESAYLSVVEATLGDAAEELDLLDAALSAADAAAVLVDALSGIVREKAEPAVLRKRLRQLVELAVRGLTSRPAAVLHA</sequence>
<gene>
    <name evidence="4" type="ORF">FH610_016290</name>
</gene>
<feature type="DNA-binding region" description="H-T-H motif" evidence="2">
    <location>
        <begin position="29"/>
        <end position="48"/>
    </location>
</feature>
<dbReference type="Proteomes" id="UP000313066">
    <property type="component" value="Unassembled WGS sequence"/>
</dbReference>
<dbReference type="Gene3D" id="1.10.357.10">
    <property type="entry name" value="Tetracycline Repressor, domain 2"/>
    <property type="match status" value="1"/>
</dbReference>
<dbReference type="GO" id="GO:0000976">
    <property type="term" value="F:transcription cis-regulatory region binding"/>
    <property type="evidence" value="ECO:0007669"/>
    <property type="project" value="TreeGrafter"/>
</dbReference>
<dbReference type="PANTHER" id="PTHR30055">
    <property type="entry name" value="HTH-TYPE TRANSCRIPTIONAL REGULATOR RUTR"/>
    <property type="match status" value="1"/>
</dbReference>
<evidence type="ECO:0000313" key="4">
    <source>
        <dbReference type="EMBL" id="KAB8184637.1"/>
    </source>
</evidence>
<dbReference type="AlphaFoldDB" id="A0A5N6BW17"/>
<dbReference type="EMBL" id="VDMA02000007">
    <property type="protein sequence ID" value="KAB8184637.1"/>
    <property type="molecule type" value="Genomic_DNA"/>
</dbReference>
<proteinExistence type="predicted"/>
<evidence type="ECO:0000256" key="2">
    <source>
        <dbReference type="PROSITE-ProRule" id="PRU00335"/>
    </source>
</evidence>
<dbReference type="RefSeq" id="WP_139575287.1">
    <property type="nucleotide sequence ID" value="NZ_VDMA02000007.1"/>
</dbReference>
<dbReference type="InterPro" id="IPR050109">
    <property type="entry name" value="HTH-type_TetR-like_transc_reg"/>
</dbReference>
<evidence type="ECO:0000256" key="1">
    <source>
        <dbReference type="ARBA" id="ARBA00023125"/>
    </source>
</evidence>
<dbReference type="InterPro" id="IPR009057">
    <property type="entry name" value="Homeodomain-like_sf"/>
</dbReference>
<organism evidence="4 5">
    <name type="scientific">Microbispora catharanthi</name>
    <dbReference type="NCBI Taxonomy" id="1712871"/>
    <lineage>
        <taxon>Bacteria</taxon>
        <taxon>Bacillati</taxon>
        <taxon>Actinomycetota</taxon>
        <taxon>Actinomycetes</taxon>
        <taxon>Streptosporangiales</taxon>
        <taxon>Streptosporangiaceae</taxon>
        <taxon>Microbispora</taxon>
    </lineage>
</organism>
<name>A0A5N6BW17_9ACTN</name>
<dbReference type="InterPro" id="IPR001647">
    <property type="entry name" value="HTH_TetR"/>
</dbReference>
<evidence type="ECO:0000259" key="3">
    <source>
        <dbReference type="PROSITE" id="PS50977"/>
    </source>
</evidence>
<keyword evidence="5" id="KW-1185">Reference proteome</keyword>